<dbReference type="EMBL" id="BARU01002199">
    <property type="protein sequence ID" value="GAH25218.1"/>
    <property type="molecule type" value="Genomic_DNA"/>
</dbReference>
<sequence>MPRKTPSYLVKRIKKTRIRTVKRKVRGENPAREYYEQKIIYVPVDFVPCDEVVLISLERARELGITKEEFEEPEGIFYDRSLRSI</sequence>
<protein>
    <submittedName>
        <fullName evidence="1">Uncharacterized protein</fullName>
    </submittedName>
</protein>
<reference evidence="1" key="1">
    <citation type="journal article" date="2014" name="Front. Microbiol.">
        <title>High frequency of phylogenetically diverse reductive dehalogenase-homologous genes in deep subseafloor sedimentary metagenomes.</title>
        <authorList>
            <person name="Kawai M."/>
            <person name="Futagami T."/>
            <person name="Toyoda A."/>
            <person name="Takaki Y."/>
            <person name="Nishi S."/>
            <person name="Hori S."/>
            <person name="Arai W."/>
            <person name="Tsubouchi T."/>
            <person name="Morono Y."/>
            <person name="Uchiyama I."/>
            <person name="Ito T."/>
            <person name="Fujiyama A."/>
            <person name="Inagaki F."/>
            <person name="Takami H."/>
        </authorList>
    </citation>
    <scope>NUCLEOTIDE SEQUENCE</scope>
    <source>
        <strain evidence="1">Expedition CK06-06</strain>
    </source>
</reference>
<accession>X1FWQ9</accession>
<comment type="caution">
    <text evidence="1">The sequence shown here is derived from an EMBL/GenBank/DDBJ whole genome shotgun (WGS) entry which is preliminary data.</text>
</comment>
<dbReference type="AlphaFoldDB" id="X1FWQ9"/>
<gene>
    <name evidence="1" type="ORF">S03H2_05305</name>
</gene>
<proteinExistence type="predicted"/>
<name>X1FWQ9_9ZZZZ</name>
<organism evidence="1">
    <name type="scientific">marine sediment metagenome</name>
    <dbReference type="NCBI Taxonomy" id="412755"/>
    <lineage>
        <taxon>unclassified sequences</taxon>
        <taxon>metagenomes</taxon>
        <taxon>ecological metagenomes</taxon>
    </lineage>
</organism>
<evidence type="ECO:0000313" key="1">
    <source>
        <dbReference type="EMBL" id="GAH25218.1"/>
    </source>
</evidence>